<keyword evidence="3" id="KW-1185">Reference proteome</keyword>
<keyword evidence="2" id="KW-0808">Transferase</keyword>
<dbReference type="AlphaFoldDB" id="A0A507ZZ03"/>
<sequence>MPKFSVIIPLYNKENYIGATVASVLAQNFTNFELLVVNDCSTDNSVKILEQFDDNRIKLLHHQKNQGLSASRNTGIKQAVGEIVTFLDADDLWKTNFLSAIDSLSRKFPNCAILGTDYEEQLGDKTTFPQKNLEGIYQENKMLEIPDFFKASLFNPIYCYSCVAFNKEVFQKIGLFDTAIDFGEDVDFNIKANTQFSLAYYCKSCAIYNIGVPQQMTNSGIKNKRLIDFKKFDALAENNLSLKKYINSKRYYYASQYKNQRDKALFEKFMREIDFSQLSLQQTMLLKSPFWLYRFFKRTKMILLKKGIKVTPY</sequence>
<protein>
    <submittedName>
        <fullName evidence="2">Glycosyltransferase family 2 protein</fullName>
    </submittedName>
</protein>
<dbReference type="OrthoDB" id="6307329at2"/>
<dbReference type="GO" id="GO:0016740">
    <property type="term" value="F:transferase activity"/>
    <property type="evidence" value="ECO:0007669"/>
    <property type="project" value="UniProtKB-KW"/>
</dbReference>
<evidence type="ECO:0000259" key="1">
    <source>
        <dbReference type="Pfam" id="PF00535"/>
    </source>
</evidence>
<dbReference type="Gene3D" id="3.90.550.10">
    <property type="entry name" value="Spore Coat Polysaccharide Biosynthesis Protein SpsA, Chain A"/>
    <property type="match status" value="1"/>
</dbReference>
<accession>A0A507ZZ03</accession>
<reference evidence="2 3" key="1">
    <citation type="submission" date="2019-06" db="EMBL/GenBank/DDBJ databases">
        <title>Flavibacter putida gen. nov., sp. nov., a novel marine bacterium of the family Flavobacteriaceae isolated from coastal seawater.</title>
        <authorList>
            <person name="Feng X."/>
        </authorList>
    </citation>
    <scope>NUCLEOTIDE SEQUENCE [LARGE SCALE GENOMIC DNA]</scope>
    <source>
        <strain evidence="2 3">PLHSN227</strain>
    </source>
</reference>
<dbReference type="SUPFAM" id="SSF53448">
    <property type="entry name" value="Nucleotide-diphospho-sugar transferases"/>
    <property type="match status" value="1"/>
</dbReference>
<comment type="caution">
    <text evidence="2">The sequence shown here is derived from an EMBL/GenBank/DDBJ whole genome shotgun (WGS) entry which is preliminary data.</text>
</comment>
<gene>
    <name evidence="2" type="ORF">FKR84_07445</name>
</gene>
<proteinExistence type="predicted"/>
<dbReference type="CDD" id="cd00761">
    <property type="entry name" value="Glyco_tranf_GTA_type"/>
    <property type="match status" value="1"/>
</dbReference>
<dbReference type="RefSeq" id="WP_141421670.1">
    <property type="nucleotide sequence ID" value="NZ_VIAR01000006.1"/>
</dbReference>
<dbReference type="EMBL" id="VIAR01000006">
    <property type="protein sequence ID" value="TQD38812.1"/>
    <property type="molecule type" value="Genomic_DNA"/>
</dbReference>
<dbReference type="PANTHER" id="PTHR43685">
    <property type="entry name" value="GLYCOSYLTRANSFERASE"/>
    <property type="match status" value="1"/>
</dbReference>
<dbReference type="PANTHER" id="PTHR43685:SF2">
    <property type="entry name" value="GLYCOSYLTRANSFERASE 2-LIKE DOMAIN-CONTAINING PROTEIN"/>
    <property type="match status" value="1"/>
</dbReference>
<dbReference type="Pfam" id="PF00535">
    <property type="entry name" value="Glycos_transf_2"/>
    <property type="match status" value="1"/>
</dbReference>
<evidence type="ECO:0000313" key="2">
    <source>
        <dbReference type="EMBL" id="TQD38812.1"/>
    </source>
</evidence>
<dbReference type="InterPro" id="IPR029044">
    <property type="entry name" value="Nucleotide-diphossugar_trans"/>
</dbReference>
<dbReference type="InterPro" id="IPR050834">
    <property type="entry name" value="Glycosyltransf_2"/>
</dbReference>
<organism evidence="2 3">
    <name type="scientific">Haloflavibacter putidus</name>
    <dbReference type="NCBI Taxonomy" id="2576776"/>
    <lineage>
        <taxon>Bacteria</taxon>
        <taxon>Pseudomonadati</taxon>
        <taxon>Bacteroidota</taxon>
        <taxon>Flavobacteriia</taxon>
        <taxon>Flavobacteriales</taxon>
        <taxon>Flavobacteriaceae</taxon>
        <taxon>Haloflavibacter</taxon>
    </lineage>
</organism>
<evidence type="ECO:0000313" key="3">
    <source>
        <dbReference type="Proteomes" id="UP000317169"/>
    </source>
</evidence>
<dbReference type="InterPro" id="IPR001173">
    <property type="entry name" value="Glyco_trans_2-like"/>
</dbReference>
<name>A0A507ZZ03_9FLAO</name>
<feature type="domain" description="Glycosyltransferase 2-like" evidence="1">
    <location>
        <begin position="5"/>
        <end position="174"/>
    </location>
</feature>
<dbReference type="Proteomes" id="UP000317169">
    <property type="component" value="Unassembled WGS sequence"/>
</dbReference>